<organism evidence="1 2">
    <name type="scientific">Racocetra persica</name>
    <dbReference type="NCBI Taxonomy" id="160502"/>
    <lineage>
        <taxon>Eukaryota</taxon>
        <taxon>Fungi</taxon>
        <taxon>Fungi incertae sedis</taxon>
        <taxon>Mucoromycota</taxon>
        <taxon>Glomeromycotina</taxon>
        <taxon>Glomeromycetes</taxon>
        <taxon>Diversisporales</taxon>
        <taxon>Gigasporaceae</taxon>
        <taxon>Racocetra</taxon>
    </lineage>
</organism>
<name>A0ACA9KC81_9GLOM</name>
<sequence length="254" mass="28135">MSTQQCSKKITVRNVSEAASEKQVKDFFLFCGKIKEFELIKEESSNKQIAHITFERETAAKTAKMLTNAVIGDSQITVEGTDDDSHEEEEFPEGDGITQEDKVRCDKKNVQPKARVLAEIIAAGYKLQDAIIEQGLAFDAKYGISARFSSYLKSIQEQLQSLDEKYNVSGTVVNTATQLNEKYQVQGKVDTVVSQVQDTAKQALDTTPGKQLAGLYCSAYKQVADVYNDAVRIANEQKAKQIVENSSQVKAESQ</sequence>
<evidence type="ECO:0000313" key="1">
    <source>
        <dbReference type="EMBL" id="CAG8464447.1"/>
    </source>
</evidence>
<comment type="caution">
    <text evidence="1">The sequence shown here is derived from an EMBL/GenBank/DDBJ whole genome shotgun (WGS) entry which is preliminary data.</text>
</comment>
<protein>
    <submittedName>
        <fullName evidence="1">34887_t:CDS:1</fullName>
    </submittedName>
</protein>
<gene>
    <name evidence="1" type="ORF">RPERSI_LOCUS297</name>
</gene>
<evidence type="ECO:0000313" key="2">
    <source>
        <dbReference type="Proteomes" id="UP000789920"/>
    </source>
</evidence>
<proteinExistence type="predicted"/>
<dbReference type="EMBL" id="CAJVQC010000217">
    <property type="protein sequence ID" value="CAG8464447.1"/>
    <property type="molecule type" value="Genomic_DNA"/>
</dbReference>
<accession>A0ACA9KC81</accession>
<keyword evidence="2" id="KW-1185">Reference proteome</keyword>
<reference evidence="1" key="1">
    <citation type="submission" date="2021-06" db="EMBL/GenBank/DDBJ databases">
        <authorList>
            <person name="Kallberg Y."/>
            <person name="Tangrot J."/>
            <person name="Rosling A."/>
        </authorList>
    </citation>
    <scope>NUCLEOTIDE SEQUENCE</scope>
    <source>
        <strain evidence="1">MA461A</strain>
    </source>
</reference>
<dbReference type="Proteomes" id="UP000789920">
    <property type="component" value="Unassembled WGS sequence"/>
</dbReference>